<dbReference type="Proteomes" id="UP000325849">
    <property type="component" value="Unassembled WGS sequence"/>
</dbReference>
<evidence type="ECO:0000256" key="1">
    <source>
        <dbReference type="SAM" id="MobiDB-lite"/>
    </source>
</evidence>
<evidence type="ECO:0000313" key="2">
    <source>
        <dbReference type="EMBL" id="MPY33783.1"/>
    </source>
</evidence>
<dbReference type="AlphaFoldDB" id="A0A5N8VEW7"/>
<reference evidence="2 3" key="1">
    <citation type="submission" date="2019-07" db="EMBL/GenBank/DDBJ databases">
        <title>New species of Amycolatopsis and Streptomyces.</title>
        <authorList>
            <person name="Duangmal K."/>
            <person name="Teo W.F.A."/>
            <person name="Lipun K."/>
        </authorList>
    </citation>
    <scope>NUCLEOTIDE SEQUENCE [LARGE SCALE GENOMIC DNA]</scope>
    <source>
        <strain evidence="2 3">NBRC 109810</strain>
    </source>
</reference>
<dbReference type="OrthoDB" id="3874249at2"/>
<proteinExistence type="predicted"/>
<feature type="region of interest" description="Disordered" evidence="1">
    <location>
        <begin position="1"/>
        <end position="59"/>
    </location>
</feature>
<feature type="compositionally biased region" description="Basic and acidic residues" evidence="1">
    <location>
        <begin position="31"/>
        <end position="59"/>
    </location>
</feature>
<keyword evidence="3" id="KW-1185">Reference proteome</keyword>
<name>A0A5N8VEW7_9ACTN</name>
<accession>A0A5N8VEW7</accession>
<feature type="compositionally biased region" description="Pro residues" evidence="1">
    <location>
        <begin position="1"/>
        <end position="25"/>
    </location>
</feature>
<comment type="caution">
    <text evidence="2">The sequence shown here is derived from an EMBL/GenBank/DDBJ whole genome shotgun (WGS) entry which is preliminary data.</text>
</comment>
<dbReference type="EMBL" id="VJZD01000087">
    <property type="protein sequence ID" value="MPY33783.1"/>
    <property type="molecule type" value="Genomic_DNA"/>
</dbReference>
<sequence>MPQPPLSQTPVPQPPVPQTPPPQRPAPARIDQVRAELDELSDYLRKQEDPRDGRPEGGR</sequence>
<evidence type="ECO:0000313" key="3">
    <source>
        <dbReference type="Proteomes" id="UP000325849"/>
    </source>
</evidence>
<organism evidence="2 3">
    <name type="scientific">Streptomyces adustus</name>
    <dbReference type="NCBI Taxonomy" id="1609272"/>
    <lineage>
        <taxon>Bacteria</taxon>
        <taxon>Bacillati</taxon>
        <taxon>Actinomycetota</taxon>
        <taxon>Actinomycetes</taxon>
        <taxon>Kitasatosporales</taxon>
        <taxon>Streptomycetaceae</taxon>
        <taxon>Streptomyces</taxon>
    </lineage>
</organism>
<gene>
    <name evidence="2" type="ORF">FNH09_21850</name>
</gene>
<protein>
    <submittedName>
        <fullName evidence="2">Uncharacterized protein</fullName>
    </submittedName>
</protein>